<organism evidence="1 3">
    <name type="scientific">Medicago truncatula</name>
    <name type="common">Barrel medic</name>
    <name type="synonym">Medicago tribuloides</name>
    <dbReference type="NCBI Taxonomy" id="3880"/>
    <lineage>
        <taxon>Eukaryota</taxon>
        <taxon>Viridiplantae</taxon>
        <taxon>Streptophyta</taxon>
        <taxon>Embryophyta</taxon>
        <taxon>Tracheophyta</taxon>
        <taxon>Spermatophyta</taxon>
        <taxon>Magnoliopsida</taxon>
        <taxon>eudicotyledons</taxon>
        <taxon>Gunneridae</taxon>
        <taxon>Pentapetalae</taxon>
        <taxon>rosids</taxon>
        <taxon>fabids</taxon>
        <taxon>Fabales</taxon>
        <taxon>Fabaceae</taxon>
        <taxon>Papilionoideae</taxon>
        <taxon>50 kb inversion clade</taxon>
        <taxon>NPAAA clade</taxon>
        <taxon>Hologalegina</taxon>
        <taxon>IRL clade</taxon>
        <taxon>Trifolieae</taxon>
        <taxon>Medicago</taxon>
    </lineage>
</organism>
<evidence type="ECO:0000313" key="1">
    <source>
        <dbReference type="EMBL" id="KEH21674.1"/>
    </source>
</evidence>
<dbReference type="EnsemblPlants" id="KEH21674">
    <property type="protein sequence ID" value="KEH21674"/>
    <property type="gene ID" value="MTR_7g014940"/>
</dbReference>
<name>A0A072TVZ1_MEDTR</name>
<proteinExistence type="predicted"/>
<keyword evidence="3" id="KW-1185">Reference proteome</keyword>
<sequence>MTCKQNLETYLGIGRSKLRILGEKGEKPESFCAELMTGRSSVLQACSHSSYWNLHASACRRKLKRTCPVSAPFSFCSGLSGTNPNFVKCLFQLV</sequence>
<evidence type="ECO:0000313" key="2">
    <source>
        <dbReference type="EnsemblPlants" id="KEH21674"/>
    </source>
</evidence>
<reference evidence="2" key="3">
    <citation type="submission" date="2015-04" db="UniProtKB">
        <authorList>
            <consortium name="EnsemblPlants"/>
        </authorList>
    </citation>
    <scope>IDENTIFICATION</scope>
    <source>
        <strain evidence="2">cv. Jemalong A17</strain>
    </source>
</reference>
<dbReference type="EMBL" id="CM001223">
    <property type="protein sequence ID" value="KEH21674.1"/>
    <property type="molecule type" value="Genomic_DNA"/>
</dbReference>
<evidence type="ECO:0000313" key="3">
    <source>
        <dbReference type="Proteomes" id="UP000002051"/>
    </source>
</evidence>
<reference evidence="1 3" key="1">
    <citation type="journal article" date="2011" name="Nature">
        <title>The Medicago genome provides insight into the evolution of rhizobial symbioses.</title>
        <authorList>
            <person name="Young N.D."/>
            <person name="Debelle F."/>
            <person name="Oldroyd G.E."/>
            <person name="Geurts R."/>
            <person name="Cannon S.B."/>
            <person name="Udvardi M.K."/>
            <person name="Benedito V.A."/>
            <person name="Mayer K.F."/>
            <person name="Gouzy J."/>
            <person name="Schoof H."/>
            <person name="Van de Peer Y."/>
            <person name="Proost S."/>
            <person name="Cook D.R."/>
            <person name="Meyers B.C."/>
            <person name="Spannagl M."/>
            <person name="Cheung F."/>
            <person name="De Mita S."/>
            <person name="Krishnakumar V."/>
            <person name="Gundlach H."/>
            <person name="Zhou S."/>
            <person name="Mudge J."/>
            <person name="Bharti A.K."/>
            <person name="Murray J.D."/>
            <person name="Naoumkina M.A."/>
            <person name="Rosen B."/>
            <person name="Silverstein K.A."/>
            <person name="Tang H."/>
            <person name="Rombauts S."/>
            <person name="Zhao P.X."/>
            <person name="Zhou P."/>
            <person name="Barbe V."/>
            <person name="Bardou P."/>
            <person name="Bechner M."/>
            <person name="Bellec A."/>
            <person name="Berger A."/>
            <person name="Berges H."/>
            <person name="Bidwell S."/>
            <person name="Bisseling T."/>
            <person name="Choisne N."/>
            <person name="Couloux A."/>
            <person name="Denny R."/>
            <person name="Deshpande S."/>
            <person name="Dai X."/>
            <person name="Doyle J.J."/>
            <person name="Dudez A.M."/>
            <person name="Farmer A.D."/>
            <person name="Fouteau S."/>
            <person name="Franken C."/>
            <person name="Gibelin C."/>
            <person name="Gish J."/>
            <person name="Goldstein S."/>
            <person name="Gonzalez A.J."/>
            <person name="Green P.J."/>
            <person name="Hallab A."/>
            <person name="Hartog M."/>
            <person name="Hua A."/>
            <person name="Humphray S.J."/>
            <person name="Jeong D.H."/>
            <person name="Jing Y."/>
            <person name="Jocker A."/>
            <person name="Kenton S.M."/>
            <person name="Kim D.J."/>
            <person name="Klee K."/>
            <person name="Lai H."/>
            <person name="Lang C."/>
            <person name="Lin S."/>
            <person name="Macmil S.L."/>
            <person name="Magdelenat G."/>
            <person name="Matthews L."/>
            <person name="McCorrison J."/>
            <person name="Monaghan E.L."/>
            <person name="Mun J.H."/>
            <person name="Najar F.Z."/>
            <person name="Nicholson C."/>
            <person name="Noirot C."/>
            <person name="O'Bleness M."/>
            <person name="Paule C.R."/>
            <person name="Poulain J."/>
            <person name="Prion F."/>
            <person name="Qin B."/>
            <person name="Qu C."/>
            <person name="Retzel E.F."/>
            <person name="Riddle C."/>
            <person name="Sallet E."/>
            <person name="Samain S."/>
            <person name="Samson N."/>
            <person name="Sanders I."/>
            <person name="Saurat O."/>
            <person name="Scarpelli C."/>
            <person name="Schiex T."/>
            <person name="Segurens B."/>
            <person name="Severin A.J."/>
            <person name="Sherrier D.J."/>
            <person name="Shi R."/>
            <person name="Sims S."/>
            <person name="Singer S.R."/>
            <person name="Sinharoy S."/>
            <person name="Sterck L."/>
            <person name="Viollet A."/>
            <person name="Wang B.B."/>
            <person name="Wang K."/>
            <person name="Wang M."/>
            <person name="Wang X."/>
            <person name="Warfsmann J."/>
            <person name="Weissenbach J."/>
            <person name="White D.D."/>
            <person name="White J.D."/>
            <person name="Wiley G.B."/>
            <person name="Wincker P."/>
            <person name="Xing Y."/>
            <person name="Yang L."/>
            <person name="Yao Z."/>
            <person name="Ying F."/>
            <person name="Zhai J."/>
            <person name="Zhou L."/>
            <person name="Zuber A."/>
            <person name="Denarie J."/>
            <person name="Dixon R.A."/>
            <person name="May G.D."/>
            <person name="Schwartz D.C."/>
            <person name="Rogers J."/>
            <person name="Quetier F."/>
            <person name="Town C.D."/>
            <person name="Roe B.A."/>
        </authorList>
    </citation>
    <scope>NUCLEOTIDE SEQUENCE [LARGE SCALE GENOMIC DNA]</scope>
    <source>
        <strain evidence="1">A17</strain>
        <strain evidence="2 3">cv. Jemalong A17</strain>
    </source>
</reference>
<dbReference type="AlphaFoldDB" id="A0A072TVZ1"/>
<gene>
    <name evidence="1" type="ordered locus">MTR_7g014940</name>
</gene>
<reference evidence="1 3" key="2">
    <citation type="journal article" date="2014" name="BMC Genomics">
        <title>An improved genome release (version Mt4.0) for the model legume Medicago truncatula.</title>
        <authorList>
            <person name="Tang H."/>
            <person name="Krishnakumar V."/>
            <person name="Bidwell S."/>
            <person name="Rosen B."/>
            <person name="Chan A."/>
            <person name="Zhou S."/>
            <person name="Gentzbittel L."/>
            <person name="Childs K.L."/>
            <person name="Yandell M."/>
            <person name="Gundlach H."/>
            <person name="Mayer K.F."/>
            <person name="Schwartz D.C."/>
            <person name="Town C.D."/>
        </authorList>
    </citation>
    <scope>GENOME REANNOTATION</scope>
    <source>
        <strain evidence="1">A17</strain>
        <strain evidence="2 3">cv. Jemalong A17</strain>
    </source>
</reference>
<dbReference type="HOGENOM" id="CLU_2389561_0_0_1"/>
<dbReference type="Proteomes" id="UP000002051">
    <property type="component" value="Unassembled WGS sequence"/>
</dbReference>
<accession>A0A072TVZ1</accession>
<protein>
    <submittedName>
        <fullName evidence="1 2">Uncharacterized protein</fullName>
    </submittedName>
</protein>